<evidence type="ECO:0000256" key="2">
    <source>
        <dbReference type="ARBA" id="ARBA00009840"/>
    </source>
</evidence>
<dbReference type="EMBL" id="JADFFM010000002">
    <property type="protein sequence ID" value="MBE9668309.1"/>
    <property type="molecule type" value="Genomic_DNA"/>
</dbReference>
<dbReference type="InterPro" id="IPR003798">
    <property type="entry name" value="DNA_recombination_RmuC"/>
</dbReference>
<proteinExistence type="inferred from homology"/>
<dbReference type="PANTHER" id="PTHR30563">
    <property type="entry name" value="DNA RECOMBINATION PROTEIN RMUC"/>
    <property type="match status" value="1"/>
</dbReference>
<gene>
    <name evidence="6" type="primary">rmuC</name>
    <name evidence="6" type="ORF">IRJ18_18210</name>
</gene>
<evidence type="ECO:0000256" key="5">
    <source>
        <dbReference type="SAM" id="Coils"/>
    </source>
</evidence>
<protein>
    <submittedName>
        <fullName evidence="6">DNA recombination protein RmuC</fullName>
    </submittedName>
</protein>
<reference evidence="6 7" key="1">
    <citation type="submission" date="2020-10" db="EMBL/GenBank/DDBJ databases">
        <title>Mucilaginibacter mali sp. nov., isolated from rhizosphere soil of apple orchard.</title>
        <authorList>
            <person name="Lee J.-S."/>
            <person name="Kim H.S."/>
            <person name="Kim J.-S."/>
        </authorList>
    </citation>
    <scope>NUCLEOTIDE SEQUENCE [LARGE SCALE GENOMIC DNA]</scope>
    <source>
        <strain evidence="6 7">KCTC 23157</strain>
    </source>
</reference>
<sequence length="457" mass="51946">MDAIILAGAIVILLIAVVLFIKKPKAMDSLSADELLRLKAENDQLKISVARAEERATSLTLERDKTDLHLQDERLRYEANLRELNQELVAEKGRMAKAEESFKAQRERLAEQELYMQEIQQKFKLEFENVANKLLEEKSQKFTETNKTNLDLLLNPLKENIKQFEEKVEKVYKAESDERNVLKGEISKLMELNKQISEEANNLTRALKADTKKQGNWGEVILDRLLEASGLLEGESYTKQGKGLNLADEEGNRFQPDVIINLPDNKHIVIDSKVSLLAYERLVNCELEEERETHLKQHIISIKSHINGLGGKNYQDLYGINSPDFVLLFVPIESSFAIAIQKDIELFDFAWNKKVVLVTPSTLLATLKTVASIWKQEQQTRNAIDIATKAGALYDKFVGFINDLKKIGDNIDRSKDAYQDAFNKLSAGSGNLIGRVETLRKLGAKTTKQIDQKFIEE</sequence>
<feature type="coiled-coil region" evidence="5">
    <location>
        <begin position="179"/>
        <end position="213"/>
    </location>
</feature>
<evidence type="ECO:0000256" key="3">
    <source>
        <dbReference type="ARBA" id="ARBA00023054"/>
    </source>
</evidence>
<name>A0ABR9XLQ1_9SPHI</name>
<evidence type="ECO:0000256" key="4">
    <source>
        <dbReference type="ARBA" id="ARBA00023172"/>
    </source>
</evidence>
<feature type="coiled-coil region" evidence="5">
    <location>
        <begin position="35"/>
        <end position="122"/>
    </location>
</feature>
<dbReference type="Proteomes" id="UP000632774">
    <property type="component" value="Unassembled WGS sequence"/>
</dbReference>
<organism evidence="6 7">
    <name type="scientific">Mucilaginibacter boryungensis</name>
    <dbReference type="NCBI Taxonomy" id="768480"/>
    <lineage>
        <taxon>Bacteria</taxon>
        <taxon>Pseudomonadati</taxon>
        <taxon>Bacteroidota</taxon>
        <taxon>Sphingobacteriia</taxon>
        <taxon>Sphingobacteriales</taxon>
        <taxon>Sphingobacteriaceae</taxon>
        <taxon>Mucilaginibacter</taxon>
    </lineage>
</organism>
<keyword evidence="7" id="KW-1185">Reference proteome</keyword>
<keyword evidence="4" id="KW-0233">DNA recombination</keyword>
<comment type="similarity">
    <text evidence="2">Belongs to the RmuC family.</text>
</comment>
<evidence type="ECO:0000313" key="7">
    <source>
        <dbReference type="Proteomes" id="UP000632774"/>
    </source>
</evidence>
<dbReference type="RefSeq" id="WP_194107720.1">
    <property type="nucleotide sequence ID" value="NZ_JADFFM010000002.1"/>
</dbReference>
<keyword evidence="3 5" id="KW-0175">Coiled coil</keyword>
<evidence type="ECO:0000256" key="1">
    <source>
        <dbReference type="ARBA" id="ARBA00003416"/>
    </source>
</evidence>
<comment type="caution">
    <text evidence="6">The sequence shown here is derived from an EMBL/GenBank/DDBJ whole genome shotgun (WGS) entry which is preliminary data.</text>
</comment>
<dbReference type="PANTHER" id="PTHR30563:SF0">
    <property type="entry name" value="DNA RECOMBINATION PROTEIN RMUC"/>
    <property type="match status" value="1"/>
</dbReference>
<dbReference type="Pfam" id="PF02646">
    <property type="entry name" value="RmuC"/>
    <property type="match status" value="1"/>
</dbReference>
<accession>A0ABR9XLQ1</accession>
<comment type="function">
    <text evidence="1">Involved in DNA recombination.</text>
</comment>
<evidence type="ECO:0000313" key="6">
    <source>
        <dbReference type="EMBL" id="MBE9668309.1"/>
    </source>
</evidence>